<dbReference type="GeneID" id="70243941"/>
<dbReference type="RefSeq" id="XP_046077150.1">
    <property type="nucleotide sequence ID" value="XM_046213654.1"/>
</dbReference>
<dbReference type="Proteomes" id="UP001201262">
    <property type="component" value="Unassembled WGS sequence"/>
</dbReference>
<keyword evidence="1" id="KW-0472">Membrane</keyword>
<dbReference type="AlphaFoldDB" id="A0AAD4Q2X8"/>
<feature type="transmembrane region" description="Helical" evidence="1">
    <location>
        <begin position="79"/>
        <end position="101"/>
    </location>
</feature>
<evidence type="ECO:0000256" key="1">
    <source>
        <dbReference type="SAM" id="Phobius"/>
    </source>
</evidence>
<keyword evidence="1" id="KW-0812">Transmembrane</keyword>
<keyword evidence="3" id="KW-1185">Reference proteome</keyword>
<evidence type="ECO:0000313" key="2">
    <source>
        <dbReference type="EMBL" id="KAH8704132.1"/>
    </source>
</evidence>
<sequence>MNLISLDLFILIRPDAAGPEFGHSGDDRSLLFDVIKAAMENLGGSFTKGQIEAASRVTTSFVMAIVETSPVNGEELKEAIVSIWPTFKLVTGILFLNSGILRSTPRIRKRMPS</sequence>
<name>A0AAD4Q2X8_9EURO</name>
<organism evidence="2 3">
    <name type="scientific">Talaromyces proteolyticus</name>
    <dbReference type="NCBI Taxonomy" id="1131652"/>
    <lineage>
        <taxon>Eukaryota</taxon>
        <taxon>Fungi</taxon>
        <taxon>Dikarya</taxon>
        <taxon>Ascomycota</taxon>
        <taxon>Pezizomycotina</taxon>
        <taxon>Eurotiomycetes</taxon>
        <taxon>Eurotiomycetidae</taxon>
        <taxon>Eurotiales</taxon>
        <taxon>Trichocomaceae</taxon>
        <taxon>Talaromyces</taxon>
        <taxon>Talaromyces sect. Bacilispori</taxon>
    </lineage>
</organism>
<comment type="caution">
    <text evidence="2">The sequence shown here is derived from an EMBL/GenBank/DDBJ whole genome shotgun (WGS) entry which is preliminary data.</text>
</comment>
<reference evidence="2" key="1">
    <citation type="submission" date="2021-12" db="EMBL/GenBank/DDBJ databases">
        <title>Convergent genome expansion in fungi linked to evolution of root-endophyte symbiosis.</title>
        <authorList>
            <consortium name="DOE Joint Genome Institute"/>
            <person name="Ke Y.-H."/>
            <person name="Bonito G."/>
            <person name="Liao H.-L."/>
            <person name="Looney B."/>
            <person name="Rojas-Flechas A."/>
            <person name="Nash J."/>
            <person name="Hameed K."/>
            <person name="Schadt C."/>
            <person name="Martin F."/>
            <person name="Crous P.W."/>
            <person name="Miettinen O."/>
            <person name="Magnuson J.K."/>
            <person name="Labbe J."/>
            <person name="Jacobson D."/>
            <person name="Doktycz M.J."/>
            <person name="Veneault-Fourrey C."/>
            <person name="Kuo A."/>
            <person name="Mondo S."/>
            <person name="Calhoun S."/>
            <person name="Riley R."/>
            <person name="Ohm R."/>
            <person name="LaButti K."/>
            <person name="Andreopoulos B."/>
            <person name="Pangilinan J."/>
            <person name="Nolan M."/>
            <person name="Tritt A."/>
            <person name="Clum A."/>
            <person name="Lipzen A."/>
            <person name="Daum C."/>
            <person name="Barry K."/>
            <person name="Grigoriev I.V."/>
            <person name="Vilgalys R."/>
        </authorList>
    </citation>
    <scope>NUCLEOTIDE SEQUENCE</scope>
    <source>
        <strain evidence="2">PMI_201</strain>
    </source>
</reference>
<protein>
    <submittedName>
        <fullName evidence="2">Uncharacterized protein</fullName>
    </submittedName>
</protein>
<keyword evidence="1" id="KW-1133">Transmembrane helix</keyword>
<proteinExistence type="predicted"/>
<accession>A0AAD4Q2X8</accession>
<dbReference type="EMBL" id="JAJTJA010000002">
    <property type="protein sequence ID" value="KAH8704132.1"/>
    <property type="molecule type" value="Genomic_DNA"/>
</dbReference>
<gene>
    <name evidence="2" type="ORF">BGW36DRAFT_355510</name>
</gene>
<evidence type="ECO:0000313" key="3">
    <source>
        <dbReference type="Proteomes" id="UP001201262"/>
    </source>
</evidence>